<keyword evidence="1" id="KW-1133">Transmembrane helix</keyword>
<dbReference type="Proteomes" id="UP000585474">
    <property type="component" value="Unassembled WGS sequence"/>
</dbReference>
<evidence type="ECO:0000313" key="2">
    <source>
        <dbReference type="EMBL" id="GFS41908.1"/>
    </source>
</evidence>
<reference evidence="2" key="2">
    <citation type="submission" date="2020-08" db="EMBL/GenBank/DDBJ databases">
        <title>De Novo Assembly of kiwifruit Actinidia rufa.</title>
        <authorList>
            <person name="Sugita-Konishi S."/>
            <person name="Sato K."/>
            <person name="Mori E."/>
            <person name="Abe Y."/>
            <person name="Kisaki G."/>
            <person name="Hamano K."/>
            <person name="Suezawa K."/>
            <person name="Otani M."/>
            <person name="Fukuda T."/>
            <person name="Manabe T."/>
            <person name="Gomi K."/>
            <person name="Tabuchi M."/>
            <person name="Akimitsu K."/>
            <person name="Kataoka I."/>
        </authorList>
    </citation>
    <scope>NUCLEOTIDE SEQUENCE</scope>
    <source>
        <strain evidence="4">cv. Fuchu</strain>
        <strain evidence="2">Fuchu</strain>
    </source>
</reference>
<dbReference type="EMBL" id="BJWL01000387">
    <property type="protein sequence ID" value="GFS41908.1"/>
    <property type="molecule type" value="Genomic_DNA"/>
</dbReference>
<comment type="caution">
    <text evidence="2">The sequence shown here is derived from an EMBL/GenBank/DDBJ whole genome shotgun (WGS) entry which is preliminary data.</text>
</comment>
<name>A0A7J0DT29_9ERIC</name>
<proteinExistence type="predicted"/>
<gene>
    <name evidence="2" type="ORF">Acr_00g0076990</name>
    <name evidence="3" type="ORF">Acr_00g0077030</name>
</gene>
<evidence type="ECO:0000313" key="3">
    <source>
        <dbReference type="EMBL" id="GFS41925.1"/>
    </source>
</evidence>
<dbReference type="AlphaFoldDB" id="A0A7J0DT29"/>
<protein>
    <submittedName>
        <fullName evidence="2">Uncharacterized protein</fullName>
    </submittedName>
</protein>
<accession>A0A7J0DT29</accession>
<keyword evidence="1" id="KW-0812">Transmembrane</keyword>
<reference evidence="4" key="1">
    <citation type="submission" date="2019-07" db="EMBL/GenBank/DDBJ databases">
        <title>De Novo Assembly of kiwifruit Actinidia rufa.</title>
        <authorList>
            <person name="Sugita-Konishi S."/>
            <person name="Sato K."/>
            <person name="Mori E."/>
            <person name="Abe Y."/>
            <person name="Kisaki G."/>
            <person name="Hamano K."/>
            <person name="Suezawa K."/>
            <person name="Otani M."/>
            <person name="Fukuda T."/>
            <person name="Manabe T."/>
            <person name="Gomi K."/>
            <person name="Tabuchi M."/>
            <person name="Akimitsu K."/>
            <person name="Kataoka I."/>
        </authorList>
    </citation>
    <scope>NUCLEOTIDE SEQUENCE [LARGE SCALE GENOMIC DNA]</scope>
    <source>
        <strain evidence="4">cv. Fuchu</strain>
    </source>
</reference>
<organism evidence="2 4">
    <name type="scientific">Actinidia rufa</name>
    <dbReference type="NCBI Taxonomy" id="165716"/>
    <lineage>
        <taxon>Eukaryota</taxon>
        <taxon>Viridiplantae</taxon>
        <taxon>Streptophyta</taxon>
        <taxon>Embryophyta</taxon>
        <taxon>Tracheophyta</taxon>
        <taxon>Spermatophyta</taxon>
        <taxon>Magnoliopsida</taxon>
        <taxon>eudicotyledons</taxon>
        <taxon>Gunneridae</taxon>
        <taxon>Pentapetalae</taxon>
        <taxon>asterids</taxon>
        <taxon>Ericales</taxon>
        <taxon>Actinidiaceae</taxon>
        <taxon>Actinidia</taxon>
    </lineage>
</organism>
<keyword evidence="4" id="KW-1185">Reference proteome</keyword>
<feature type="transmembrane region" description="Helical" evidence="1">
    <location>
        <begin position="24"/>
        <end position="44"/>
    </location>
</feature>
<sequence>MAGEERKNAAAEASKAAGRRKLPYSPATMAVGGVVLVATLGYLYTQKKSQPKDALIRRN</sequence>
<keyword evidence="1" id="KW-0472">Membrane</keyword>
<dbReference type="EMBL" id="BJWL01000388">
    <property type="protein sequence ID" value="GFS41925.1"/>
    <property type="molecule type" value="Genomic_DNA"/>
</dbReference>
<evidence type="ECO:0000256" key="1">
    <source>
        <dbReference type="SAM" id="Phobius"/>
    </source>
</evidence>
<evidence type="ECO:0000313" key="4">
    <source>
        <dbReference type="Proteomes" id="UP000585474"/>
    </source>
</evidence>